<keyword evidence="1" id="KW-0472">Membrane</keyword>
<evidence type="ECO:0000256" key="1">
    <source>
        <dbReference type="SAM" id="Phobius"/>
    </source>
</evidence>
<feature type="transmembrane region" description="Helical" evidence="1">
    <location>
        <begin position="281"/>
        <end position="301"/>
    </location>
</feature>
<dbReference type="PANTHER" id="PTHR23021">
    <property type="entry name" value="SERPENTINE RECEPTOR, CLASS T"/>
    <property type="match status" value="1"/>
</dbReference>
<evidence type="ECO:0000313" key="3">
    <source>
        <dbReference type="WBParaSite" id="HCON_00129580-00001"/>
    </source>
</evidence>
<reference evidence="3" key="1">
    <citation type="submission" date="2020-12" db="UniProtKB">
        <authorList>
            <consortium name="WormBaseParasite"/>
        </authorList>
    </citation>
    <scope>IDENTIFICATION</scope>
    <source>
        <strain evidence="3">MHco3</strain>
    </source>
</reference>
<dbReference type="InterPro" id="IPR019425">
    <property type="entry name" value="7TM_GPCR_serpentine_rcpt_Srt"/>
</dbReference>
<feature type="transmembrane region" description="Helical" evidence="1">
    <location>
        <begin position="245"/>
        <end position="266"/>
    </location>
</feature>
<dbReference type="Proteomes" id="UP000025227">
    <property type="component" value="Unplaced"/>
</dbReference>
<feature type="transmembrane region" description="Helical" evidence="1">
    <location>
        <begin position="39"/>
        <end position="60"/>
    </location>
</feature>
<protein>
    <submittedName>
        <fullName evidence="3">G_PROTEIN_RECEP_F1_2 domain-containing protein</fullName>
    </submittedName>
</protein>
<keyword evidence="1" id="KW-1133">Transmembrane helix</keyword>
<proteinExistence type="predicted"/>
<dbReference type="SUPFAM" id="SSF81321">
    <property type="entry name" value="Family A G protein-coupled receptor-like"/>
    <property type="match status" value="1"/>
</dbReference>
<feature type="transmembrane region" description="Helical" evidence="1">
    <location>
        <begin position="152"/>
        <end position="170"/>
    </location>
</feature>
<keyword evidence="1" id="KW-0812">Transmembrane</keyword>
<name>A0A7I5EBP0_HAECO</name>
<feature type="transmembrane region" description="Helical" evidence="1">
    <location>
        <begin position="72"/>
        <end position="93"/>
    </location>
</feature>
<dbReference type="WBParaSite" id="HCON_00129580-00001">
    <property type="protein sequence ID" value="HCON_00129580-00001"/>
    <property type="gene ID" value="HCON_00129580"/>
</dbReference>
<dbReference type="PANTHER" id="PTHR23021:SF11">
    <property type="entry name" value="SERPENTINE RECEPTOR, CLASS T"/>
    <property type="match status" value="1"/>
</dbReference>
<feature type="transmembrane region" description="Helical" evidence="1">
    <location>
        <begin position="199"/>
        <end position="225"/>
    </location>
</feature>
<sequence>MNVFHLNIPWIIDQSEYNCSARSLSEWESRGAVNTVKGIYLIVSGSIFMTLYLLCLIGMLRGKLLKIACYRLMFFNGIIDNMDIISGSFIAAYFDLTGAVFCSSITLNWYAGYFSWCVWFGALFNCMVLALNRIVEMTPSARSLGFLFRGKFLLSWMVLSILLMTILPFISRTHPYSSQISTYIISPEITDNPTQESSYFALFLVPLYNVTALFVLVISYSFLCLNIVKMRRLVKRGNHKLQIQLFTQALFICTTTAITALLYSWIEFFPAPRAMAVASHILWQLSHGLHGIVYLCLNRQIRGESMDRRRM</sequence>
<dbReference type="Pfam" id="PF10321">
    <property type="entry name" value="7TM_GPCR_Srt"/>
    <property type="match status" value="1"/>
</dbReference>
<keyword evidence="2" id="KW-1185">Reference proteome</keyword>
<dbReference type="OrthoDB" id="5873245at2759"/>
<feature type="transmembrane region" description="Helical" evidence="1">
    <location>
        <begin position="113"/>
        <end position="131"/>
    </location>
</feature>
<accession>A0A7I5EBP0</accession>
<dbReference type="Gene3D" id="1.20.1070.10">
    <property type="entry name" value="Rhodopsin 7-helix transmembrane proteins"/>
    <property type="match status" value="1"/>
</dbReference>
<dbReference type="AlphaFoldDB" id="A0A7I5EBP0"/>
<evidence type="ECO:0000313" key="2">
    <source>
        <dbReference type="Proteomes" id="UP000025227"/>
    </source>
</evidence>
<organism evidence="2 3">
    <name type="scientific">Haemonchus contortus</name>
    <name type="common">Barber pole worm</name>
    <dbReference type="NCBI Taxonomy" id="6289"/>
    <lineage>
        <taxon>Eukaryota</taxon>
        <taxon>Metazoa</taxon>
        <taxon>Ecdysozoa</taxon>
        <taxon>Nematoda</taxon>
        <taxon>Chromadorea</taxon>
        <taxon>Rhabditida</taxon>
        <taxon>Rhabditina</taxon>
        <taxon>Rhabditomorpha</taxon>
        <taxon>Strongyloidea</taxon>
        <taxon>Trichostrongylidae</taxon>
        <taxon>Haemonchus</taxon>
    </lineage>
</organism>